<dbReference type="AlphaFoldDB" id="A0A5J9W4B0"/>
<sequence>MGRLDLLFICYDRREAEKIGSWARQAGEEGSWPPLICYDRREAEKIGSWARQAGEEGSWPPLSN</sequence>
<organism evidence="1 2">
    <name type="scientific">Eragrostis curvula</name>
    <name type="common">weeping love grass</name>
    <dbReference type="NCBI Taxonomy" id="38414"/>
    <lineage>
        <taxon>Eukaryota</taxon>
        <taxon>Viridiplantae</taxon>
        <taxon>Streptophyta</taxon>
        <taxon>Embryophyta</taxon>
        <taxon>Tracheophyta</taxon>
        <taxon>Spermatophyta</taxon>
        <taxon>Magnoliopsida</taxon>
        <taxon>Liliopsida</taxon>
        <taxon>Poales</taxon>
        <taxon>Poaceae</taxon>
        <taxon>PACMAD clade</taxon>
        <taxon>Chloridoideae</taxon>
        <taxon>Eragrostideae</taxon>
        <taxon>Eragrostidinae</taxon>
        <taxon>Eragrostis</taxon>
    </lineage>
</organism>
<proteinExistence type="predicted"/>
<name>A0A5J9W4B0_9POAL</name>
<keyword evidence="2" id="KW-1185">Reference proteome</keyword>
<gene>
    <name evidence="1" type="ORF">EJB05_09203</name>
</gene>
<dbReference type="EMBL" id="RWGY01000005">
    <property type="protein sequence ID" value="TVU42781.1"/>
    <property type="molecule type" value="Genomic_DNA"/>
</dbReference>
<comment type="caution">
    <text evidence="1">The sequence shown here is derived from an EMBL/GenBank/DDBJ whole genome shotgun (WGS) entry which is preliminary data.</text>
</comment>
<reference evidence="1 2" key="1">
    <citation type="journal article" date="2019" name="Sci. Rep.">
        <title>A high-quality genome of Eragrostis curvula grass provides insights into Poaceae evolution and supports new strategies to enhance forage quality.</title>
        <authorList>
            <person name="Carballo J."/>
            <person name="Santos B.A.C.M."/>
            <person name="Zappacosta D."/>
            <person name="Garbus I."/>
            <person name="Selva J.P."/>
            <person name="Gallo C.A."/>
            <person name="Diaz A."/>
            <person name="Albertini E."/>
            <person name="Caccamo M."/>
            <person name="Echenique V."/>
        </authorList>
    </citation>
    <scope>NUCLEOTIDE SEQUENCE [LARGE SCALE GENOMIC DNA]</scope>
    <source>
        <strain evidence="2">cv. Victoria</strain>
        <tissue evidence="1">Leaf</tissue>
    </source>
</reference>
<feature type="non-terminal residue" evidence="1">
    <location>
        <position position="1"/>
    </location>
</feature>
<accession>A0A5J9W4B0</accession>
<protein>
    <submittedName>
        <fullName evidence="1">Uncharacterized protein</fullName>
    </submittedName>
</protein>
<evidence type="ECO:0000313" key="2">
    <source>
        <dbReference type="Proteomes" id="UP000324897"/>
    </source>
</evidence>
<dbReference type="Gramene" id="TVU42781">
    <property type="protein sequence ID" value="TVU42781"/>
    <property type="gene ID" value="EJB05_09203"/>
</dbReference>
<evidence type="ECO:0000313" key="1">
    <source>
        <dbReference type="EMBL" id="TVU42781.1"/>
    </source>
</evidence>
<dbReference type="Proteomes" id="UP000324897">
    <property type="component" value="Unassembled WGS sequence"/>
</dbReference>